<evidence type="ECO:0000256" key="3">
    <source>
        <dbReference type="ARBA" id="ARBA00022692"/>
    </source>
</evidence>
<keyword evidence="9" id="KW-1185">Reference proteome</keyword>
<dbReference type="AlphaFoldDB" id="A0A6A6R4R2"/>
<feature type="region of interest" description="Disordered" evidence="7">
    <location>
        <begin position="69"/>
        <end position="90"/>
    </location>
</feature>
<dbReference type="Pfam" id="PF04117">
    <property type="entry name" value="Mpv17_PMP22"/>
    <property type="match status" value="1"/>
</dbReference>
<dbReference type="Proteomes" id="UP000799750">
    <property type="component" value="Unassembled WGS sequence"/>
</dbReference>
<organism evidence="8 9">
    <name type="scientific">Lophium mytilinum</name>
    <dbReference type="NCBI Taxonomy" id="390894"/>
    <lineage>
        <taxon>Eukaryota</taxon>
        <taxon>Fungi</taxon>
        <taxon>Dikarya</taxon>
        <taxon>Ascomycota</taxon>
        <taxon>Pezizomycotina</taxon>
        <taxon>Dothideomycetes</taxon>
        <taxon>Pleosporomycetidae</taxon>
        <taxon>Mytilinidiales</taxon>
        <taxon>Mytilinidiaceae</taxon>
        <taxon>Lophium</taxon>
    </lineage>
</organism>
<evidence type="ECO:0000313" key="9">
    <source>
        <dbReference type="Proteomes" id="UP000799750"/>
    </source>
</evidence>
<reference evidence="8" key="1">
    <citation type="journal article" date="2020" name="Stud. Mycol.">
        <title>101 Dothideomycetes genomes: a test case for predicting lifestyles and emergence of pathogens.</title>
        <authorList>
            <person name="Haridas S."/>
            <person name="Albert R."/>
            <person name="Binder M."/>
            <person name="Bloem J."/>
            <person name="Labutti K."/>
            <person name="Salamov A."/>
            <person name="Andreopoulos B."/>
            <person name="Baker S."/>
            <person name="Barry K."/>
            <person name="Bills G."/>
            <person name="Bluhm B."/>
            <person name="Cannon C."/>
            <person name="Castanera R."/>
            <person name="Culley D."/>
            <person name="Daum C."/>
            <person name="Ezra D."/>
            <person name="Gonzalez J."/>
            <person name="Henrissat B."/>
            <person name="Kuo A."/>
            <person name="Liang C."/>
            <person name="Lipzen A."/>
            <person name="Lutzoni F."/>
            <person name="Magnuson J."/>
            <person name="Mondo S."/>
            <person name="Nolan M."/>
            <person name="Ohm R."/>
            <person name="Pangilinan J."/>
            <person name="Park H.-J."/>
            <person name="Ramirez L."/>
            <person name="Alfaro M."/>
            <person name="Sun H."/>
            <person name="Tritt A."/>
            <person name="Yoshinaga Y."/>
            <person name="Zwiers L.-H."/>
            <person name="Turgeon B."/>
            <person name="Goodwin S."/>
            <person name="Spatafora J."/>
            <person name="Crous P."/>
            <person name="Grigoriev I."/>
        </authorList>
    </citation>
    <scope>NUCLEOTIDE SEQUENCE</scope>
    <source>
        <strain evidence="8">CBS 269.34</strain>
    </source>
</reference>
<proteinExistence type="inferred from homology"/>
<evidence type="ECO:0000256" key="5">
    <source>
        <dbReference type="ARBA" id="ARBA00023136"/>
    </source>
</evidence>
<keyword evidence="5 6" id="KW-0472">Membrane</keyword>
<dbReference type="EMBL" id="MU004184">
    <property type="protein sequence ID" value="KAF2499708.1"/>
    <property type="molecule type" value="Genomic_DNA"/>
</dbReference>
<keyword evidence="3 6" id="KW-0812">Transmembrane</keyword>
<evidence type="ECO:0000256" key="1">
    <source>
        <dbReference type="ARBA" id="ARBA00004141"/>
    </source>
</evidence>
<feature type="transmembrane region" description="Helical" evidence="6">
    <location>
        <begin position="143"/>
        <end position="164"/>
    </location>
</feature>
<feature type="transmembrane region" description="Helical" evidence="6">
    <location>
        <begin position="110"/>
        <end position="131"/>
    </location>
</feature>
<keyword evidence="4 6" id="KW-1133">Transmembrane helix</keyword>
<comment type="subcellular location">
    <subcellularLocation>
        <location evidence="1">Membrane</location>
        <topology evidence="1">Multi-pass membrane protein</topology>
    </subcellularLocation>
</comment>
<evidence type="ECO:0000256" key="4">
    <source>
        <dbReference type="ARBA" id="ARBA00022989"/>
    </source>
</evidence>
<protein>
    <recommendedName>
        <fullName evidence="10">Integral membrane protein-like protein</fullName>
    </recommendedName>
</protein>
<name>A0A6A6R4R2_9PEZI</name>
<feature type="transmembrane region" description="Helical" evidence="6">
    <location>
        <begin position="171"/>
        <end position="189"/>
    </location>
</feature>
<accession>A0A6A6R4R2</accession>
<evidence type="ECO:0000313" key="8">
    <source>
        <dbReference type="EMBL" id="KAF2499708.1"/>
    </source>
</evidence>
<evidence type="ECO:0000256" key="7">
    <source>
        <dbReference type="SAM" id="MobiDB-lite"/>
    </source>
</evidence>
<evidence type="ECO:0000256" key="2">
    <source>
        <dbReference type="ARBA" id="ARBA00006824"/>
    </source>
</evidence>
<dbReference type="PANTHER" id="PTHR11266">
    <property type="entry name" value="PEROXISOMAL MEMBRANE PROTEIN 2, PXMP2 MPV17"/>
    <property type="match status" value="1"/>
</dbReference>
<evidence type="ECO:0000256" key="6">
    <source>
        <dbReference type="RuleBase" id="RU363053"/>
    </source>
</evidence>
<comment type="similarity">
    <text evidence="2 6">Belongs to the peroxisomal membrane protein PXMP2/4 family.</text>
</comment>
<gene>
    <name evidence="8" type="ORF">BU16DRAFT_454774</name>
</gene>
<dbReference type="OrthoDB" id="10267969at2759"/>
<sequence>MASQLFSQTIQATILSATSNILAQALSAYRANQTLHLNPTPILKFAFYTLLNTPPNCLWQAYLEDTFPTQPPAPPTPKATEKPHTPAHKPQPINLANVAKKLALDQTISAAVNTVLFLAFMGYINASGAAAMDNASAEVRNKFWPIMLDGYKLWPLFSVVSFMWIPVEKRVLAGSLVGVLWGIYLSLLAEA</sequence>
<evidence type="ECO:0008006" key="10">
    <source>
        <dbReference type="Google" id="ProtNLM"/>
    </source>
</evidence>
<dbReference type="InterPro" id="IPR007248">
    <property type="entry name" value="Mpv17_PMP22"/>
</dbReference>
<dbReference type="GO" id="GO:0005778">
    <property type="term" value="C:peroxisomal membrane"/>
    <property type="evidence" value="ECO:0007669"/>
    <property type="project" value="TreeGrafter"/>
</dbReference>
<dbReference type="PANTHER" id="PTHR11266:SF80">
    <property type="entry name" value="PEROXISOMAL MEMBRANE PROTEIN 2"/>
    <property type="match status" value="1"/>
</dbReference>